<keyword evidence="7" id="KW-0624">Polysaccharide degradation</keyword>
<feature type="region of interest" description="Disordered" evidence="8">
    <location>
        <begin position="629"/>
        <end position="660"/>
    </location>
</feature>
<evidence type="ECO:0000256" key="2">
    <source>
        <dbReference type="ARBA" id="ARBA00012601"/>
    </source>
</evidence>
<dbReference type="EMBL" id="JBHLSS010000095">
    <property type="protein sequence ID" value="MFC0710763.1"/>
    <property type="molecule type" value="Genomic_DNA"/>
</dbReference>
<dbReference type="InterPro" id="IPR018755">
    <property type="entry name" value="Phage_Mu_Gp48"/>
</dbReference>
<dbReference type="RefSeq" id="WP_376947170.1">
    <property type="nucleotide sequence ID" value="NZ_CP171449.1"/>
</dbReference>
<evidence type="ECO:0000259" key="9">
    <source>
        <dbReference type="Pfam" id="PF00150"/>
    </source>
</evidence>
<evidence type="ECO:0000313" key="10">
    <source>
        <dbReference type="EMBL" id="MFC0710763.1"/>
    </source>
</evidence>
<evidence type="ECO:0000256" key="5">
    <source>
        <dbReference type="ARBA" id="ARBA00023277"/>
    </source>
</evidence>
<dbReference type="InterPro" id="IPR018087">
    <property type="entry name" value="Glyco_hydro_5_CS"/>
</dbReference>
<evidence type="ECO:0000256" key="7">
    <source>
        <dbReference type="ARBA" id="ARBA00023326"/>
    </source>
</evidence>
<accession>A0ABV6SNJ0</accession>
<dbReference type="Pfam" id="PF10076">
    <property type="entry name" value="Phage_Mu_Gp48"/>
    <property type="match status" value="1"/>
</dbReference>
<keyword evidence="11" id="KW-1185">Reference proteome</keyword>
<evidence type="ECO:0000313" key="11">
    <source>
        <dbReference type="Proteomes" id="UP001589891"/>
    </source>
</evidence>
<dbReference type="PANTHER" id="PTHR35923:SF2">
    <property type="entry name" value="ENDOGLUCANASE"/>
    <property type="match status" value="1"/>
</dbReference>
<comment type="catalytic activity">
    <reaction evidence="1">
        <text>Endohydrolysis of (1-&gt;4)-beta-D-glucosidic linkages in cellulose, lichenin and cereal beta-D-glucans.</text>
        <dbReference type="EC" id="3.2.1.4"/>
    </reaction>
</comment>
<evidence type="ECO:0000256" key="6">
    <source>
        <dbReference type="ARBA" id="ARBA00023295"/>
    </source>
</evidence>
<dbReference type="PANTHER" id="PTHR35923">
    <property type="entry name" value="MAJOR EXTRACELLULAR ENDOGLUCANASE"/>
    <property type="match status" value="1"/>
</dbReference>
<comment type="caution">
    <text evidence="10">The sequence shown here is derived from an EMBL/GenBank/DDBJ whole genome shotgun (WGS) entry which is preliminary data.</text>
</comment>
<proteinExistence type="predicted"/>
<keyword evidence="6" id="KW-0326">Glycosidase</keyword>
<keyword evidence="3" id="KW-0378">Hydrolase</keyword>
<name>A0ABV6SNJ0_AZOPA</name>
<dbReference type="Proteomes" id="UP001589891">
    <property type="component" value="Unassembled WGS sequence"/>
</dbReference>
<reference evidence="10 11" key="1">
    <citation type="submission" date="2024-09" db="EMBL/GenBank/DDBJ databases">
        <authorList>
            <person name="Sun Q."/>
            <person name="Mori K."/>
        </authorList>
    </citation>
    <scope>NUCLEOTIDE SEQUENCE [LARGE SCALE GENOMIC DNA]</scope>
    <source>
        <strain evidence="10 11">NCAIM B.01794</strain>
    </source>
</reference>
<keyword evidence="4" id="KW-0136">Cellulose degradation</keyword>
<dbReference type="EC" id="3.2.1.4" evidence="2"/>
<evidence type="ECO:0000256" key="1">
    <source>
        <dbReference type="ARBA" id="ARBA00000966"/>
    </source>
</evidence>
<keyword evidence="5" id="KW-0119">Carbohydrate metabolism</keyword>
<feature type="compositionally biased region" description="Low complexity" evidence="8">
    <location>
        <begin position="629"/>
        <end position="640"/>
    </location>
</feature>
<protein>
    <recommendedName>
        <fullName evidence="2">cellulase</fullName>
        <ecNumber evidence="2">3.2.1.4</ecNumber>
    </recommendedName>
</protein>
<dbReference type="PROSITE" id="PS00659">
    <property type="entry name" value="GLYCOSYL_HYDROL_F5"/>
    <property type="match status" value="1"/>
</dbReference>
<evidence type="ECO:0000256" key="3">
    <source>
        <dbReference type="ARBA" id="ARBA00022801"/>
    </source>
</evidence>
<gene>
    <name evidence="10" type="ORF">ACFFGX_14800</name>
</gene>
<feature type="compositionally biased region" description="Acidic residues" evidence="8">
    <location>
        <begin position="641"/>
        <end position="660"/>
    </location>
</feature>
<dbReference type="InterPro" id="IPR001547">
    <property type="entry name" value="Glyco_hydro_5"/>
</dbReference>
<dbReference type="Gene3D" id="3.20.20.80">
    <property type="entry name" value="Glycosidases"/>
    <property type="match status" value="1"/>
</dbReference>
<dbReference type="Pfam" id="PF00150">
    <property type="entry name" value="Cellulase"/>
    <property type="match status" value="1"/>
</dbReference>
<evidence type="ECO:0000256" key="8">
    <source>
        <dbReference type="SAM" id="MobiDB-lite"/>
    </source>
</evidence>
<dbReference type="SUPFAM" id="SSF51445">
    <property type="entry name" value="(Trans)glycosidases"/>
    <property type="match status" value="1"/>
</dbReference>
<feature type="domain" description="Glycoside hydrolase family 5" evidence="9">
    <location>
        <begin position="286"/>
        <end position="604"/>
    </location>
</feature>
<evidence type="ECO:0000256" key="4">
    <source>
        <dbReference type="ARBA" id="ARBA00023001"/>
    </source>
</evidence>
<sequence length="660" mass="71264">MPRTAAEYREQLKALLPPGFAFPREPGTRLEDLLDGMAQELARIDARGERLIIEANPLSTSELLADWERVAGLPDNCAGTLETTLQGRRNALISKLTATGGQSPAYFIEVARVLGFDVTLSEFRPFRAGRSRAGDPLTNGDWVHTWRVNAHATTIIEFRAGNSAAGEPLRSWGNDILECKLNQLKPAHTIVLYGYGYGITLSVSDATLIDDSLPELSVSDATLINDNVLELSVGDATLINDNVPELSVSDATVDDPEEEPVAPGALMTSGAQLLDVASGTQVQLKSVNWFGAEGTNHTPHGTWARRYTDILDQVASWGFNCLRIPFSGDIVGATPPPTAFDADLNPEFVGLSALDILDLIVDYAAGKGLYVVLDHHRRHAGNGADGAPTDAGYSEAAWHATWTAMAQRYGSVANVVGADLHNEPHELTWDAWATLAEACGNAIHVVAPHWLIMVEGVGAIGDDHYWWGGQLAGVASRPVVLAQANRLVYSPHEYGQSVGSQTWLAYDGQTPPANWPLNLYGVWHDHWGFIAEQGIAPIWIGEFGGHYGLDGGGNLTKPHAAYETQWTQELVKYLGGDFDGDGQRDLPSSQTGLSFAYWSLNPNSGDTGGLLQDDWTTQQQPKLALLEPLLTAPTPTTGEALVDDDNEPLVDDDDTPLEDD</sequence>
<dbReference type="InterPro" id="IPR017853">
    <property type="entry name" value="GH"/>
</dbReference>
<organism evidence="10 11">
    <name type="scientific">Azorhizophilus paspali</name>
    <name type="common">Azotobacter paspali</name>
    <dbReference type="NCBI Taxonomy" id="69963"/>
    <lineage>
        <taxon>Bacteria</taxon>
        <taxon>Pseudomonadati</taxon>
        <taxon>Pseudomonadota</taxon>
        <taxon>Gammaproteobacteria</taxon>
        <taxon>Pseudomonadales</taxon>
        <taxon>Pseudomonadaceae</taxon>
        <taxon>Azorhizophilus</taxon>
    </lineage>
</organism>